<dbReference type="Proteomes" id="UP001378546">
    <property type="component" value="Chromosome"/>
</dbReference>
<dbReference type="GO" id="GO:0004674">
    <property type="term" value="F:protein serine/threonine kinase activity"/>
    <property type="evidence" value="ECO:0007669"/>
    <property type="project" value="UniProtKB-KW"/>
</dbReference>
<accession>A0ABM8CEE7</accession>
<sequence length="299" mass="34018">MKLLKNVKYISKFYAHHGEIIQGIFTDSCDHEVSALVTLPFNLMYSEAKFQIIEGMREIYVLPKSKKFSQETIDYLKDKYKLYNKGGIIELTSNIRETKGYGSSTVDICCIISVISKAFALNITEDKMAKIAQKIEKASDSTMYIDKCILFQQREAIVKKEYTHKLPKMIIVGVDTDVNSKVITSDLEVPDYSLEEKKMLNQALRYFEESLLTESVDLLGEAATISAKINQKYLKKPKFKELLEIKNKSAALGLQIAHSGTLAGLIFSPEQKDLDDNLRLCSKLLDEIGLKKHYIFEVE</sequence>
<dbReference type="Gene3D" id="3.30.230.10">
    <property type="match status" value="1"/>
</dbReference>
<dbReference type="EMBL" id="AP026968">
    <property type="protein sequence ID" value="BDT63817.1"/>
    <property type="molecule type" value="Genomic_DNA"/>
</dbReference>
<dbReference type="Pfam" id="PF00288">
    <property type="entry name" value="GHMP_kinases_N"/>
    <property type="match status" value="1"/>
</dbReference>
<keyword evidence="1 3" id="KW-0808">Transferase</keyword>
<name>A0ABM8CEE7_9STRE</name>
<evidence type="ECO:0000313" key="3">
    <source>
        <dbReference type="EMBL" id="BDT63817.1"/>
    </source>
</evidence>
<reference evidence="3 4" key="1">
    <citation type="submission" date="2022-11" db="EMBL/GenBank/DDBJ databases">
        <title>Complete genome sequence of alpha-hemolytic streptococci isolated from Japan.</title>
        <authorList>
            <person name="Morita M."/>
            <person name="Chang B."/>
            <person name="Akeda Y."/>
        </authorList>
    </citation>
    <scope>NUCLEOTIDE SEQUENCE [LARGE SCALE GENOMIC DNA]</scope>
    <source>
        <strain evidence="3 4">SP4011</strain>
    </source>
</reference>
<dbReference type="SUPFAM" id="SSF54211">
    <property type="entry name" value="Ribosomal protein S5 domain 2-like"/>
    <property type="match status" value="1"/>
</dbReference>
<evidence type="ECO:0000259" key="2">
    <source>
        <dbReference type="Pfam" id="PF00288"/>
    </source>
</evidence>
<feature type="domain" description="GHMP kinase N-terminal" evidence="2">
    <location>
        <begin position="71"/>
        <end position="138"/>
    </location>
</feature>
<dbReference type="RefSeq" id="WP_000771264.1">
    <property type="nucleotide sequence ID" value="NZ_AP026968.1"/>
</dbReference>
<proteinExistence type="predicted"/>
<dbReference type="InterPro" id="IPR014721">
    <property type="entry name" value="Ribsml_uS5_D2-typ_fold_subgr"/>
</dbReference>
<evidence type="ECO:0000313" key="4">
    <source>
        <dbReference type="Proteomes" id="UP001378546"/>
    </source>
</evidence>
<keyword evidence="1 3" id="KW-0418">Kinase</keyword>
<keyword evidence="4" id="KW-1185">Reference proteome</keyword>
<dbReference type="InterPro" id="IPR020568">
    <property type="entry name" value="Ribosomal_Su5_D2-typ_SF"/>
</dbReference>
<organism evidence="3 4">
    <name type="scientific">Streptococcus parapneumoniae</name>
    <dbReference type="NCBI Taxonomy" id="2993430"/>
    <lineage>
        <taxon>Bacteria</taxon>
        <taxon>Bacillati</taxon>
        <taxon>Bacillota</taxon>
        <taxon>Bacilli</taxon>
        <taxon>Lactobacillales</taxon>
        <taxon>Streptococcaceae</taxon>
        <taxon>Streptococcus</taxon>
        <taxon>Streptococcus thalassemiae group</taxon>
    </lineage>
</organism>
<keyword evidence="3" id="KW-0723">Serine/threonine-protein kinase</keyword>
<protein>
    <submittedName>
        <fullName evidence="3">Serine/threonine protein kinase</fullName>
    </submittedName>
</protein>
<gene>
    <name evidence="3" type="ORF">SP4011_02340</name>
</gene>
<dbReference type="InterPro" id="IPR006204">
    <property type="entry name" value="GHMP_kinase_N_dom"/>
</dbReference>
<evidence type="ECO:0000256" key="1">
    <source>
        <dbReference type="ARBA" id="ARBA00022777"/>
    </source>
</evidence>
<dbReference type="GeneID" id="45219267"/>